<gene>
    <name evidence="2" type="ORF">SAMN04487818_107269</name>
</gene>
<keyword evidence="1" id="KW-0472">Membrane</keyword>
<keyword evidence="3" id="KW-1185">Reference proteome</keyword>
<feature type="transmembrane region" description="Helical" evidence="1">
    <location>
        <begin position="20"/>
        <end position="40"/>
    </location>
</feature>
<keyword evidence="1" id="KW-1133">Transmembrane helix</keyword>
<protein>
    <submittedName>
        <fullName evidence="2">Uncharacterized protein</fullName>
    </submittedName>
</protein>
<sequence>MSEQPDPLAQITLTPRAFGAVLAVLALVVGLVLAIVPVSVAHPTSNSSVSCGNTFGGVESGALAEALGKPERQELVQYIDMCERAIGNRGDYAVFLFFGGLIAGLALGVVRRVRPASPGSERPTGPVLP</sequence>
<dbReference type="EMBL" id="FOGI01000007">
    <property type="protein sequence ID" value="SES09322.1"/>
    <property type="molecule type" value="Genomic_DNA"/>
</dbReference>
<dbReference type="RefSeq" id="WP_092779614.1">
    <property type="nucleotide sequence ID" value="NZ_FOGI01000007.1"/>
</dbReference>
<evidence type="ECO:0000256" key="1">
    <source>
        <dbReference type="SAM" id="Phobius"/>
    </source>
</evidence>
<evidence type="ECO:0000313" key="3">
    <source>
        <dbReference type="Proteomes" id="UP000199051"/>
    </source>
</evidence>
<name>A0A1H9UIY6_9PSEU</name>
<accession>A0A1H9UIY6</accession>
<feature type="transmembrane region" description="Helical" evidence="1">
    <location>
        <begin position="92"/>
        <end position="110"/>
    </location>
</feature>
<proteinExistence type="predicted"/>
<dbReference type="Proteomes" id="UP000199051">
    <property type="component" value="Unassembled WGS sequence"/>
</dbReference>
<evidence type="ECO:0000313" key="2">
    <source>
        <dbReference type="EMBL" id="SES09322.1"/>
    </source>
</evidence>
<keyword evidence="1" id="KW-0812">Transmembrane</keyword>
<dbReference type="AlphaFoldDB" id="A0A1H9UIY6"/>
<reference evidence="3" key="1">
    <citation type="submission" date="2016-10" db="EMBL/GenBank/DDBJ databases">
        <authorList>
            <person name="Varghese N."/>
            <person name="Submissions S."/>
        </authorList>
    </citation>
    <scope>NUCLEOTIDE SEQUENCE [LARGE SCALE GENOMIC DNA]</scope>
    <source>
        <strain evidence="3">DSM 44260</strain>
    </source>
</reference>
<organism evidence="2 3">
    <name type="scientific">Actinokineospora terrae</name>
    <dbReference type="NCBI Taxonomy" id="155974"/>
    <lineage>
        <taxon>Bacteria</taxon>
        <taxon>Bacillati</taxon>
        <taxon>Actinomycetota</taxon>
        <taxon>Actinomycetes</taxon>
        <taxon>Pseudonocardiales</taxon>
        <taxon>Pseudonocardiaceae</taxon>
        <taxon>Actinokineospora</taxon>
    </lineage>
</organism>